<keyword evidence="1" id="KW-0472">Membrane</keyword>
<comment type="caution">
    <text evidence="2">The sequence shown here is derived from an EMBL/GenBank/DDBJ whole genome shotgun (WGS) entry which is preliminary data.</text>
</comment>
<evidence type="ECO:0000313" key="3">
    <source>
        <dbReference type="Proteomes" id="UP000193090"/>
    </source>
</evidence>
<feature type="transmembrane region" description="Helical" evidence="1">
    <location>
        <begin position="52"/>
        <end position="71"/>
    </location>
</feature>
<evidence type="ECO:0000256" key="1">
    <source>
        <dbReference type="SAM" id="Phobius"/>
    </source>
</evidence>
<accession>A0A1X2EKN6</accession>
<dbReference type="STRING" id="1798.AWC30_08825"/>
<keyword evidence="1" id="KW-0812">Transmembrane</keyword>
<organism evidence="2 3">
    <name type="scientific">Mycolicibacillus trivialis</name>
    <dbReference type="NCBI Taxonomy" id="1798"/>
    <lineage>
        <taxon>Bacteria</taxon>
        <taxon>Bacillati</taxon>
        <taxon>Actinomycetota</taxon>
        <taxon>Actinomycetes</taxon>
        <taxon>Mycobacteriales</taxon>
        <taxon>Mycobacteriaceae</taxon>
        <taxon>Mycolicibacillus</taxon>
    </lineage>
</organism>
<protein>
    <recommendedName>
        <fullName evidence="4">Transmembrane protein</fullName>
    </recommendedName>
</protein>
<keyword evidence="1" id="KW-1133">Transmembrane helix</keyword>
<sequence>MLRNDPTVGVAARFALLVTVVGVAVLLVAGWWASGCDSGAMGGAACGVPQRAALALASPVILFAGAMRAFVRTYRRYRAGEQWWGWQGAGWFLLMLCFAILLMSGAPIAGPALFD</sequence>
<keyword evidence="3" id="KW-1185">Reference proteome</keyword>
<feature type="transmembrane region" description="Helical" evidence="1">
    <location>
        <begin position="12"/>
        <end position="32"/>
    </location>
</feature>
<dbReference type="OrthoDB" id="4563543at2"/>
<dbReference type="AlphaFoldDB" id="A0A1X2EKN6"/>
<evidence type="ECO:0008006" key="4">
    <source>
        <dbReference type="Google" id="ProtNLM"/>
    </source>
</evidence>
<evidence type="ECO:0000313" key="2">
    <source>
        <dbReference type="EMBL" id="ORX05527.1"/>
    </source>
</evidence>
<dbReference type="EMBL" id="LQPZ01000018">
    <property type="protein sequence ID" value="ORX05527.1"/>
    <property type="molecule type" value="Genomic_DNA"/>
</dbReference>
<proteinExistence type="predicted"/>
<name>A0A1X2EKN6_9MYCO</name>
<reference evidence="2 3" key="1">
    <citation type="submission" date="2016-01" db="EMBL/GenBank/DDBJ databases">
        <title>The new phylogeny of the genus Mycobacterium.</title>
        <authorList>
            <person name="Tarcisio F."/>
            <person name="Conor M."/>
            <person name="Antonella G."/>
            <person name="Elisabetta G."/>
            <person name="Giulia F.S."/>
            <person name="Sara T."/>
            <person name="Anna F."/>
            <person name="Clotilde B."/>
            <person name="Roberto B."/>
            <person name="Veronica D.S."/>
            <person name="Fabio R."/>
            <person name="Monica P."/>
            <person name="Olivier J."/>
            <person name="Enrico T."/>
            <person name="Nicola S."/>
        </authorList>
    </citation>
    <scope>NUCLEOTIDE SEQUENCE [LARGE SCALE GENOMIC DNA]</scope>
    <source>
        <strain evidence="2 3">DSM 44153</strain>
    </source>
</reference>
<dbReference type="Proteomes" id="UP000193090">
    <property type="component" value="Unassembled WGS sequence"/>
</dbReference>
<feature type="transmembrane region" description="Helical" evidence="1">
    <location>
        <begin position="91"/>
        <end position="114"/>
    </location>
</feature>
<gene>
    <name evidence="2" type="ORF">AWC30_08825</name>
</gene>